<evidence type="ECO:0000313" key="1">
    <source>
        <dbReference type="EMBL" id="CAG8451521.1"/>
    </source>
</evidence>
<gene>
    <name evidence="1" type="ORF">SPELUC_LOCUS822</name>
</gene>
<accession>A0ACA9K4A2</accession>
<reference evidence="1" key="1">
    <citation type="submission" date="2021-06" db="EMBL/GenBank/DDBJ databases">
        <authorList>
            <person name="Kallberg Y."/>
            <person name="Tangrot J."/>
            <person name="Rosling A."/>
        </authorList>
    </citation>
    <scope>NUCLEOTIDE SEQUENCE</scope>
    <source>
        <strain evidence="1">28 12/20/2015</strain>
    </source>
</reference>
<dbReference type="Proteomes" id="UP000789366">
    <property type="component" value="Unassembled WGS sequence"/>
</dbReference>
<organism evidence="1 2">
    <name type="scientific">Cetraspora pellucida</name>
    <dbReference type="NCBI Taxonomy" id="1433469"/>
    <lineage>
        <taxon>Eukaryota</taxon>
        <taxon>Fungi</taxon>
        <taxon>Fungi incertae sedis</taxon>
        <taxon>Mucoromycota</taxon>
        <taxon>Glomeromycotina</taxon>
        <taxon>Glomeromycetes</taxon>
        <taxon>Diversisporales</taxon>
        <taxon>Gigasporaceae</taxon>
        <taxon>Cetraspora</taxon>
    </lineage>
</organism>
<dbReference type="EMBL" id="CAJVPW010000360">
    <property type="protein sequence ID" value="CAG8451521.1"/>
    <property type="molecule type" value="Genomic_DNA"/>
</dbReference>
<name>A0ACA9K4A2_9GLOM</name>
<sequence length="634" mass="73586">MFVCCICKKGFGRLTSLINHKKAHKTCYQIEDESSTETSNSTDESTNSYISDKSEIISRQYNKKGVTLNNYSIFERQDIFDESYLVASDTQKINPDSDPTFDNQQTASESDSFNDQETVSESNSGSMFDNQETVSESESMFDDESVSFSDDQMTDIECVQMFDKENDDESDQMLEEDILKDYKETIDEFWSDDNEHDNVNFPNVIYRDFVIRHQLSYTTGDAVLKFVKKYSQIPKKTLPRSTKEGLYFLDTLEKNYIKFFSTPVEKIRGQEYSFKYHPIISAVKEILQDQEIALNCGRRERIYSEFYNCNWWCRVQQLIPTGHKVLAIILYSDATTLDRLGKNSRHPIFISLGNIPTNLRNKAKAKALVGFIPTLEGTMEERKTPEFRQLIRLTFHKCINILMEPLRLQYRSGILLKVNSNNSKFNMVLASIIGDWPENCKSCLTYNGASCAYPCHTCLVKKDELNAIKIPASRKITCMEDQMRQIIAVGQGEYYSIYKETNSFWNHLGFNVYTATVPERMHYLDLGLFPYMVKYTRDLLKTYGGSTLINKMDLRFGLIPRYPGLKVFSSGLADLALFTASEYKHMMKIMPFVLEGLIEEKKNESLIQMFINWNKMYHQSRQYKFTQSDLLQFE</sequence>
<feature type="non-terminal residue" evidence="1">
    <location>
        <position position="634"/>
    </location>
</feature>
<comment type="caution">
    <text evidence="1">The sequence shown here is derived from an EMBL/GenBank/DDBJ whole genome shotgun (WGS) entry which is preliminary data.</text>
</comment>
<keyword evidence="2" id="KW-1185">Reference proteome</keyword>
<protein>
    <submittedName>
        <fullName evidence="1">6653_t:CDS:1</fullName>
    </submittedName>
</protein>
<proteinExistence type="predicted"/>
<evidence type="ECO:0000313" key="2">
    <source>
        <dbReference type="Proteomes" id="UP000789366"/>
    </source>
</evidence>